<dbReference type="PANTHER" id="PTHR30126">
    <property type="entry name" value="HTH-TYPE TRANSCRIPTIONAL REGULATOR"/>
    <property type="match status" value="1"/>
</dbReference>
<reference evidence="7" key="1">
    <citation type="submission" date="2018-09" db="EMBL/GenBank/DDBJ databases">
        <authorList>
            <person name="Zhu H."/>
        </authorList>
    </citation>
    <scope>NUCLEOTIDE SEQUENCE [LARGE SCALE GENOMIC DNA]</scope>
    <source>
        <strain evidence="7">K2R23-3</strain>
    </source>
</reference>
<evidence type="ECO:0000256" key="2">
    <source>
        <dbReference type="ARBA" id="ARBA00023015"/>
    </source>
</evidence>
<evidence type="ECO:0000313" key="6">
    <source>
        <dbReference type="EMBL" id="AYC30571.1"/>
    </source>
</evidence>
<dbReference type="AlphaFoldDB" id="A0A385YVR8"/>
<dbReference type="PANTHER" id="PTHR30126:SF64">
    <property type="entry name" value="HTH-TYPE TRANSCRIPTIONAL REGULATOR CITR"/>
    <property type="match status" value="1"/>
</dbReference>
<protein>
    <submittedName>
        <fullName evidence="6">LysR family transcriptional regulator</fullName>
    </submittedName>
</protein>
<dbReference type="OrthoDB" id="9803735at2"/>
<sequence length="293" mass="33657">MEKQWIETFHHAAKTLNFRETAEKLYISQPAVSVHIKLLEKELGVALFHRANRSVSLTDAGRLFQEEATRILQQIELSTNRLHAFKQGYLHKRTIVISPLLAETIFPIVLQRFLSAHPDVDVTIRVEESRHIEQLVDTGEAHLGIGALPSIRKSVQTRLLYQEPVLLVGPADSLGIDGDAFHSHIDLLEHQTLLVHHHPVFWKPLLHRLHSTYPYIKTMKVTQSAIAKRFIQEGIGISFFPHSIVRRELLEGRLMEIPCPHIELPTVETYLLTTKKDELIEELVDKLQSYYYG</sequence>
<feature type="domain" description="HTH lysR-type" evidence="5">
    <location>
        <begin position="1"/>
        <end position="58"/>
    </location>
</feature>
<evidence type="ECO:0000313" key="7">
    <source>
        <dbReference type="Proteomes" id="UP000265725"/>
    </source>
</evidence>
<dbReference type="SUPFAM" id="SSF53850">
    <property type="entry name" value="Periplasmic binding protein-like II"/>
    <property type="match status" value="1"/>
</dbReference>
<proteinExistence type="inferred from homology"/>
<dbReference type="InterPro" id="IPR000847">
    <property type="entry name" value="LysR_HTH_N"/>
</dbReference>
<dbReference type="GO" id="GO:0003700">
    <property type="term" value="F:DNA-binding transcription factor activity"/>
    <property type="evidence" value="ECO:0007669"/>
    <property type="project" value="InterPro"/>
</dbReference>
<dbReference type="InterPro" id="IPR036388">
    <property type="entry name" value="WH-like_DNA-bd_sf"/>
</dbReference>
<dbReference type="FunFam" id="1.10.10.10:FF:000001">
    <property type="entry name" value="LysR family transcriptional regulator"/>
    <property type="match status" value="1"/>
</dbReference>
<dbReference type="Gene3D" id="3.40.190.10">
    <property type="entry name" value="Periplasmic binding protein-like II"/>
    <property type="match status" value="2"/>
</dbReference>
<evidence type="ECO:0000256" key="3">
    <source>
        <dbReference type="ARBA" id="ARBA00023125"/>
    </source>
</evidence>
<comment type="similarity">
    <text evidence="1">Belongs to the LysR transcriptional regulatory family.</text>
</comment>
<name>A0A385YVR8_9BACL</name>
<dbReference type="Pfam" id="PF03466">
    <property type="entry name" value="LysR_substrate"/>
    <property type="match status" value="1"/>
</dbReference>
<dbReference type="InterPro" id="IPR036390">
    <property type="entry name" value="WH_DNA-bd_sf"/>
</dbReference>
<gene>
    <name evidence="6" type="ORF">D3873_12295</name>
</gene>
<dbReference type="Proteomes" id="UP000265725">
    <property type="component" value="Chromosome"/>
</dbReference>
<dbReference type="Gene3D" id="1.10.10.10">
    <property type="entry name" value="Winged helix-like DNA-binding domain superfamily/Winged helix DNA-binding domain"/>
    <property type="match status" value="1"/>
</dbReference>
<dbReference type="RefSeq" id="WP_119884288.1">
    <property type="nucleotide sequence ID" value="NZ_CP032418.1"/>
</dbReference>
<dbReference type="CDD" id="cd05466">
    <property type="entry name" value="PBP2_LTTR_substrate"/>
    <property type="match status" value="1"/>
</dbReference>
<dbReference type="KEGG" id="paek:D3873_12295"/>
<dbReference type="SUPFAM" id="SSF46785">
    <property type="entry name" value="Winged helix' DNA-binding domain"/>
    <property type="match status" value="1"/>
</dbReference>
<evidence type="ECO:0000259" key="5">
    <source>
        <dbReference type="PROSITE" id="PS50931"/>
    </source>
</evidence>
<dbReference type="GO" id="GO:0000976">
    <property type="term" value="F:transcription cis-regulatory region binding"/>
    <property type="evidence" value="ECO:0007669"/>
    <property type="project" value="TreeGrafter"/>
</dbReference>
<dbReference type="Pfam" id="PF00126">
    <property type="entry name" value="HTH_1"/>
    <property type="match status" value="1"/>
</dbReference>
<dbReference type="InterPro" id="IPR005119">
    <property type="entry name" value="LysR_subst-bd"/>
</dbReference>
<organism evidence="6 7">
    <name type="scientific">Paenisporosarcina cavernae</name>
    <dbReference type="NCBI Taxonomy" id="2320858"/>
    <lineage>
        <taxon>Bacteria</taxon>
        <taxon>Bacillati</taxon>
        <taxon>Bacillota</taxon>
        <taxon>Bacilli</taxon>
        <taxon>Bacillales</taxon>
        <taxon>Caryophanaceae</taxon>
        <taxon>Paenisporosarcina</taxon>
    </lineage>
</organism>
<keyword evidence="2" id="KW-0805">Transcription regulation</keyword>
<evidence type="ECO:0000256" key="4">
    <source>
        <dbReference type="ARBA" id="ARBA00023163"/>
    </source>
</evidence>
<keyword evidence="3" id="KW-0238">DNA-binding</keyword>
<keyword evidence="4" id="KW-0804">Transcription</keyword>
<keyword evidence="7" id="KW-1185">Reference proteome</keyword>
<dbReference type="EMBL" id="CP032418">
    <property type="protein sequence ID" value="AYC30571.1"/>
    <property type="molecule type" value="Genomic_DNA"/>
</dbReference>
<evidence type="ECO:0000256" key="1">
    <source>
        <dbReference type="ARBA" id="ARBA00009437"/>
    </source>
</evidence>
<accession>A0A385YVR8</accession>
<dbReference type="PROSITE" id="PS50931">
    <property type="entry name" value="HTH_LYSR"/>
    <property type="match status" value="1"/>
</dbReference>
<dbReference type="PRINTS" id="PR00039">
    <property type="entry name" value="HTHLYSR"/>
</dbReference>